<organism evidence="4 5">
    <name type="scientific">Actinoplanes octamycinicus</name>
    <dbReference type="NCBI Taxonomy" id="135948"/>
    <lineage>
        <taxon>Bacteria</taxon>
        <taxon>Bacillati</taxon>
        <taxon>Actinomycetota</taxon>
        <taxon>Actinomycetes</taxon>
        <taxon>Micromonosporales</taxon>
        <taxon>Micromonosporaceae</taxon>
        <taxon>Actinoplanes</taxon>
    </lineage>
</organism>
<evidence type="ECO:0000256" key="1">
    <source>
        <dbReference type="ARBA" id="ARBA00010990"/>
    </source>
</evidence>
<name>A0A7W7M6S4_9ACTN</name>
<gene>
    <name evidence="4" type="ORF">BJY16_002601</name>
</gene>
<sequence length="282" mass="30872">MTTMWPVGVSAETEVAGLHGAADIWLLAESAVAGLATVLDAELLLTEEERRRRDRLVRPDSRLRFLGARMLTRYALSRYAGLPPDRWRFGAGPYGRPEIVGGNRWALDFNVSHTDGLIACVVSRYRRTGVDTERWPARPEAVRLAGKVLTAREQAHLGGLDEGARRRTFSGYWVLKEAYTKALGLGLQRRFDSFEVYDSPAGVPVLSDPTLGPGGGLWQLGLLDVPPAHLLGVAVRRGEAEPPIRLRIRDAGRELMLPGDPRITGPAIRAERLSGLTGLGIV</sequence>
<dbReference type="GO" id="GO:0019878">
    <property type="term" value="P:lysine biosynthetic process via aminoadipic acid"/>
    <property type="evidence" value="ECO:0007669"/>
    <property type="project" value="TreeGrafter"/>
</dbReference>
<dbReference type="InterPro" id="IPR008278">
    <property type="entry name" value="4-PPantetheinyl_Trfase_dom"/>
</dbReference>
<evidence type="ECO:0000313" key="4">
    <source>
        <dbReference type="EMBL" id="MBB4739142.1"/>
    </source>
</evidence>
<keyword evidence="2 4" id="KW-0808">Transferase</keyword>
<dbReference type="EMBL" id="JACHNB010000001">
    <property type="protein sequence ID" value="MBB4739142.1"/>
    <property type="molecule type" value="Genomic_DNA"/>
</dbReference>
<dbReference type="GO" id="GO:0005829">
    <property type="term" value="C:cytosol"/>
    <property type="evidence" value="ECO:0007669"/>
    <property type="project" value="TreeGrafter"/>
</dbReference>
<evidence type="ECO:0000313" key="5">
    <source>
        <dbReference type="Proteomes" id="UP000546162"/>
    </source>
</evidence>
<keyword evidence="5" id="KW-1185">Reference proteome</keyword>
<evidence type="ECO:0000256" key="2">
    <source>
        <dbReference type="ARBA" id="ARBA00022679"/>
    </source>
</evidence>
<protein>
    <submittedName>
        <fullName evidence="4">4'-phosphopantetheinyl transferase</fullName>
        <ecNumber evidence="4">2.7.8.-</ecNumber>
    </submittedName>
</protein>
<dbReference type="Proteomes" id="UP000546162">
    <property type="component" value="Unassembled WGS sequence"/>
</dbReference>
<accession>A0A7W7M6S4</accession>
<proteinExistence type="inferred from homology"/>
<comment type="similarity">
    <text evidence="1">Belongs to the P-Pant transferase superfamily. Gsp/Sfp/HetI/AcpT family.</text>
</comment>
<dbReference type="AlphaFoldDB" id="A0A7W7M6S4"/>
<dbReference type="Gene3D" id="3.90.470.20">
    <property type="entry name" value="4'-phosphopantetheinyl transferase domain"/>
    <property type="match status" value="2"/>
</dbReference>
<dbReference type="GO" id="GO:0008897">
    <property type="term" value="F:holo-[acyl-carrier-protein] synthase activity"/>
    <property type="evidence" value="ECO:0007669"/>
    <property type="project" value="InterPro"/>
</dbReference>
<dbReference type="PANTHER" id="PTHR12215">
    <property type="entry name" value="PHOSPHOPANTETHEINE TRANSFERASE"/>
    <property type="match status" value="1"/>
</dbReference>
<dbReference type="GO" id="GO:0000287">
    <property type="term" value="F:magnesium ion binding"/>
    <property type="evidence" value="ECO:0007669"/>
    <property type="project" value="InterPro"/>
</dbReference>
<comment type="caution">
    <text evidence="4">The sequence shown here is derived from an EMBL/GenBank/DDBJ whole genome shotgun (WGS) entry which is preliminary data.</text>
</comment>
<dbReference type="InterPro" id="IPR037143">
    <property type="entry name" value="4-PPantetheinyl_Trfase_dom_sf"/>
</dbReference>
<evidence type="ECO:0000259" key="3">
    <source>
        <dbReference type="Pfam" id="PF01648"/>
    </source>
</evidence>
<dbReference type="InterPro" id="IPR050559">
    <property type="entry name" value="P-Pant_transferase_sf"/>
</dbReference>
<dbReference type="PANTHER" id="PTHR12215:SF10">
    <property type="entry name" value="L-AMINOADIPATE-SEMIALDEHYDE DEHYDROGENASE-PHOSPHOPANTETHEINYL TRANSFERASE"/>
    <property type="match status" value="1"/>
</dbReference>
<dbReference type="EC" id="2.7.8.-" evidence="4"/>
<dbReference type="RefSeq" id="WP_185039718.1">
    <property type="nucleotide sequence ID" value="NZ_BAABFG010000005.1"/>
</dbReference>
<dbReference type="SUPFAM" id="SSF56214">
    <property type="entry name" value="4'-phosphopantetheinyl transferase"/>
    <property type="match status" value="2"/>
</dbReference>
<dbReference type="Pfam" id="PF01648">
    <property type="entry name" value="ACPS"/>
    <property type="match status" value="1"/>
</dbReference>
<feature type="domain" description="4'-phosphopantetheinyl transferase" evidence="3">
    <location>
        <begin position="129"/>
        <end position="207"/>
    </location>
</feature>
<reference evidence="4 5" key="1">
    <citation type="submission" date="2020-08" db="EMBL/GenBank/DDBJ databases">
        <title>Sequencing the genomes of 1000 actinobacteria strains.</title>
        <authorList>
            <person name="Klenk H.-P."/>
        </authorList>
    </citation>
    <scope>NUCLEOTIDE SEQUENCE [LARGE SCALE GENOMIC DNA]</scope>
    <source>
        <strain evidence="4 5">DSM 45809</strain>
    </source>
</reference>